<name>A0ACC1CU64_9NEOP</name>
<comment type="caution">
    <text evidence="1">The sequence shown here is derived from an EMBL/GenBank/DDBJ whole genome shotgun (WGS) entry which is preliminary data.</text>
</comment>
<keyword evidence="2" id="KW-1185">Reference proteome</keyword>
<gene>
    <name evidence="1" type="ORF">K1T71_009121</name>
</gene>
<organism evidence="1 2">
    <name type="scientific">Dendrolimus kikuchii</name>
    <dbReference type="NCBI Taxonomy" id="765133"/>
    <lineage>
        <taxon>Eukaryota</taxon>
        <taxon>Metazoa</taxon>
        <taxon>Ecdysozoa</taxon>
        <taxon>Arthropoda</taxon>
        <taxon>Hexapoda</taxon>
        <taxon>Insecta</taxon>
        <taxon>Pterygota</taxon>
        <taxon>Neoptera</taxon>
        <taxon>Endopterygota</taxon>
        <taxon>Lepidoptera</taxon>
        <taxon>Glossata</taxon>
        <taxon>Ditrysia</taxon>
        <taxon>Bombycoidea</taxon>
        <taxon>Lasiocampidae</taxon>
        <taxon>Dendrolimus</taxon>
    </lineage>
</organism>
<proteinExistence type="predicted"/>
<evidence type="ECO:0000313" key="1">
    <source>
        <dbReference type="EMBL" id="KAJ0174980.1"/>
    </source>
</evidence>
<reference evidence="1 2" key="1">
    <citation type="journal article" date="2021" name="Front. Genet.">
        <title>Chromosome-Level Genome Assembly Reveals Significant Gene Expansion in the Toll and IMD Signaling Pathways of Dendrolimus kikuchii.</title>
        <authorList>
            <person name="Zhou J."/>
            <person name="Wu P."/>
            <person name="Xiong Z."/>
            <person name="Liu N."/>
            <person name="Zhao N."/>
            <person name="Ji M."/>
            <person name="Qiu Y."/>
            <person name="Yang B."/>
        </authorList>
    </citation>
    <scope>NUCLEOTIDE SEQUENCE [LARGE SCALE GENOMIC DNA]</scope>
    <source>
        <strain evidence="1">Ann1</strain>
    </source>
</reference>
<sequence>MPKIPTKYQTCITFLLCLVSIIVVSANPFKSSNATYFNRFKRYHHHHSPSSWGEHYEPQHGLKSFYDVNFNYHDSYNHEHRYQQRKPYTHYGVPNVGTNINEQLTPDYPESTGQYPSQYTPQYDGQFTHAHRQGWHDFPSHQHYIPYDNKPIGRPNIPGPNIFPPPNPQENSNPPWQNNEQPNVPNTGFTGKPNSPNENINTGFRPTPQSPIADRLLGLSPPTRGDQLGAFINSKIFGTDFNPNITIGPTGLLLQNDIDKDTVSRAYSVTISCDQPYETPQMPDFRAEGRRISDVRCYEFIWQLRVRYDRESWNQQCNTNNNARSQRSANVTNRIKRQYLTNVFAFVGGLAAAPEEFPHMAALGWNGVNGDLVFKCGATLISANFLLTAAHCTSSAPDPTLSDLVPRIARIGGVNIGYKPNGQAFSDSRRRRRQASNPDQLDVGIINIIRHEQYDPIRKYFDIALMQLEYSLQFSKNLQPACLWTDINSSSRIRKAVGTGWGVTSPNSQNQALNLQAGELDIIDVNTCNNLLSSSFGSQFDGVADHQLCAGKLSGGVDACQGDSGGPLQVKIQLPIKTQGSMHTILGIISAGVGCAIPDTPGVYTRVTSFVDWIEARVWS</sequence>
<evidence type="ECO:0000313" key="2">
    <source>
        <dbReference type="Proteomes" id="UP000824533"/>
    </source>
</evidence>
<protein>
    <submittedName>
        <fullName evidence="1">Uncharacterized protein</fullName>
    </submittedName>
</protein>
<dbReference type="EMBL" id="CM034402">
    <property type="protein sequence ID" value="KAJ0174980.1"/>
    <property type="molecule type" value="Genomic_DNA"/>
</dbReference>
<accession>A0ACC1CU64</accession>
<dbReference type="Proteomes" id="UP000824533">
    <property type="component" value="Linkage Group LG16"/>
</dbReference>